<gene>
    <name evidence="1" type="ORF">HETIRDRAFT_317407</name>
</gene>
<proteinExistence type="predicted"/>
<protein>
    <submittedName>
        <fullName evidence="1">Uncharacterized protein</fullName>
    </submittedName>
</protein>
<evidence type="ECO:0000313" key="2">
    <source>
        <dbReference type="Proteomes" id="UP000030671"/>
    </source>
</evidence>
<name>W4K6A7_HETIT</name>
<dbReference type="GeneID" id="20670416"/>
<dbReference type="EMBL" id="KI925458">
    <property type="protein sequence ID" value="ETW81274.1"/>
    <property type="molecule type" value="Genomic_DNA"/>
</dbReference>
<dbReference type="Proteomes" id="UP000030671">
    <property type="component" value="Unassembled WGS sequence"/>
</dbReference>
<dbReference type="KEGG" id="hir:HETIRDRAFT_317407"/>
<dbReference type="HOGENOM" id="CLU_2542835_0_0_1"/>
<organism evidence="1 2">
    <name type="scientific">Heterobasidion irregulare (strain TC 32-1)</name>
    <dbReference type="NCBI Taxonomy" id="747525"/>
    <lineage>
        <taxon>Eukaryota</taxon>
        <taxon>Fungi</taxon>
        <taxon>Dikarya</taxon>
        <taxon>Basidiomycota</taxon>
        <taxon>Agaricomycotina</taxon>
        <taxon>Agaricomycetes</taxon>
        <taxon>Russulales</taxon>
        <taxon>Bondarzewiaceae</taxon>
        <taxon>Heterobasidion</taxon>
        <taxon>Heterobasidion annosum species complex</taxon>
    </lineage>
</organism>
<keyword evidence="2" id="KW-1185">Reference proteome</keyword>
<accession>W4K6A7</accession>
<sequence length="83" mass="9335">MACYCKRRNHNFDSRPRRSDQLIDGRSPLGVSQTSICLVRRISLSASTRIYFYPRVEASGIAVNARDGIPMIRCLSYVLQGGL</sequence>
<reference evidence="1 2" key="1">
    <citation type="journal article" date="2012" name="New Phytol.">
        <title>Insight into trade-off between wood decay and parasitism from the genome of a fungal forest pathogen.</title>
        <authorList>
            <person name="Olson A."/>
            <person name="Aerts A."/>
            <person name="Asiegbu F."/>
            <person name="Belbahri L."/>
            <person name="Bouzid O."/>
            <person name="Broberg A."/>
            <person name="Canback B."/>
            <person name="Coutinho P.M."/>
            <person name="Cullen D."/>
            <person name="Dalman K."/>
            <person name="Deflorio G."/>
            <person name="van Diepen L.T."/>
            <person name="Dunand C."/>
            <person name="Duplessis S."/>
            <person name="Durling M."/>
            <person name="Gonthier P."/>
            <person name="Grimwood J."/>
            <person name="Fossdal C.G."/>
            <person name="Hansson D."/>
            <person name="Henrissat B."/>
            <person name="Hietala A."/>
            <person name="Himmelstrand K."/>
            <person name="Hoffmeister D."/>
            <person name="Hogberg N."/>
            <person name="James T.Y."/>
            <person name="Karlsson M."/>
            <person name="Kohler A."/>
            <person name="Kues U."/>
            <person name="Lee Y.H."/>
            <person name="Lin Y.C."/>
            <person name="Lind M."/>
            <person name="Lindquist E."/>
            <person name="Lombard V."/>
            <person name="Lucas S."/>
            <person name="Lunden K."/>
            <person name="Morin E."/>
            <person name="Murat C."/>
            <person name="Park J."/>
            <person name="Raffaello T."/>
            <person name="Rouze P."/>
            <person name="Salamov A."/>
            <person name="Schmutz J."/>
            <person name="Solheim H."/>
            <person name="Stahlberg J."/>
            <person name="Velez H."/>
            <person name="de Vries R.P."/>
            <person name="Wiebenga A."/>
            <person name="Woodward S."/>
            <person name="Yakovlev I."/>
            <person name="Garbelotto M."/>
            <person name="Martin F."/>
            <person name="Grigoriev I.V."/>
            <person name="Stenlid J."/>
        </authorList>
    </citation>
    <scope>NUCLEOTIDE SEQUENCE [LARGE SCALE GENOMIC DNA]</scope>
    <source>
        <strain evidence="1 2">TC 32-1</strain>
    </source>
</reference>
<dbReference type="AlphaFoldDB" id="W4K6A7"/>
<dbReference type="InParanoid" id="W4K6A7"/>
<evidence type="ECO:0000313" key="1">
    <source>
        <dbReference type="EMBL" id="ETW81274.1"/>
    </source>
</evidence>
<dbReference type="RefSeq" id="XP_009545947.1">
    <property type="nucleotide sequence ID" value="XM_009547652.1"/>
</dbReference>